<feature type="region of interest" description="Disordered" evidence="2">
    <location>
        <begin position="144"/>
        <end position="237"/>
    </location>
</feature>
<keyword evidence="1 3" id="KW-0732">Signal</keyword>
<evidence type="ECO:0000313" key="4">
    <source>
        <dbReference type="EMBL" id="KAJ8473488.1"/>
    </source>
</evidence>
<keyword evidence="5" id="KW-1185">Reference proteome</keyword>
<feature type="compositionally biased region" description="Polar residues" evidence="2">
    <location>
        <begin position="202"/>
        <end position="222"/>
    </location>
</feature>
<sequence>MHSFKILASLIALSATSTLAHSIPANHRSLARHLAESSLNFFNKRVDNARFTYYKQTGQDDACGSLDHDSDYIVALNIHDWDNGAHCYKDIVIEYAGQKLNAKITDECPGCPPGGLDLTPALFTALAGSTDPGVLTGSWWYSDGSTPSKPSSSPQHTTKASTTHQASHTTQPAHTSSPSPSSKAHTTAPASKQPAASPDADTVQSSTSTPTHALQPTGTSRCAANRRREMRARSVSA</sequence>
<dbReference type="Gene3D" id="2.40.40.10">
    <property type="entry name" value="RlpA-like domain"/>
    <property type="match status" value="1"/>
</dbReference>
<dbReference type="AlphaFoldDB" id="A0AAD7TPT5"/>
<evidence type="ECO:0000256" key="3">
    <source>
        <dbReference type="SAM" id="SignalP"/>
    </source>
</evidence>
<evidence type="ECO:0008006" key="6">
    <source>
        <dbReference type="Google" id="ProtNLM"/>
    </source>
</evidence>
<feature type="chain" id="PRO_5041969003" description="RlpA-like protein double-psi beta-barrel domain-containing protein" evidence="3">
    <location>
        <begin position="21"/>
        <end position="237"/>
    </location>
</feature>
<reference evidence="4" key="1">
    <citation type="submission" date="2022-11" db="EMBL/GenBank/DDBJ databases">
        <title>Genome Sequence of Cubamyces cubensis.</title>
        <authorList>
            <person name="Buettner E."/>
        </authorList>
    </citation>
    <scope>NUCLEOTIDE SEQUENCE</scope>
    <source>
        <strain evidence="4">MPL-01</strain>
    </source>
</reference>
<gene>
    <name evidence="4" type="ORF">ONZ51_g7841</name>
</gene>
<proteinExistence type="predicted"/>
<dbReference type="InterPro" id="IPR051477">
    <property type="entry name" value="Expansin_CellWall"/>
</dbReference>
<accession>A0AAD7TPT5</accession>
<protein>
    <recommendedName>
        <fullName evidence="6">RlpA-like protein double-psi beta-barrel domain-containing protein</fullName>
    </recommendedName>
</protein>
<comment type="caution">
    <text evidence="4">The sequence shown here is derived from an EMBL/GenBank/DDBJ whole genome shotgun (WGS) entry which is preliminary data.</text>
</comment>
<dbReference type="PANTHER" id="PTHR31836:SF28">
    <property type="entry name" value="SRCR DOMAIN-CONTAINING PROTEIN-RELATED"/>
    <property type="match status" value="1"/>
</dbReference>
<dbReference type="EMBL" id="JAPEVG010000221">
    <property type="protein sequence ID" value="KAJ8473488.1"/>
    <property type="molecule type" value="Genomic_DNA"/>
</dbReference>
<feature type="compositionally biased region" description="Polar residues" evidence="2">
    <location>
        <begin position="155"/>
        <end position="190"/>
    </location>
</feature>
<evidence type="ECO:0000256" key="1">
    <source>
        <dbReference type="ARBA" id="ARBA00022729"/>
    </source>
</evidence>
<organism evidence="4 5">
    <name type="scientific">Trametes cubensis</name>
    <dbReference type="NCBI Taxonomy" id="1111947"/>
    <lineage>
        <taxon>Eukaryota</taxon>
        <taxon>Fungi</taxon>
        <taxon>Dikarya</taxon>
        <taxon>Basidiomycota</taxon>
        <taxon>Agaricomycotina</taxon>
        <taxon>Agaricomycetes</taxon>
        <taxon>Polyporales</taxon>
        <taxon>Polyporaceae</taxon>
        <taxon>Trametes</taxon>
    </lineage>
</organism>
<dbReference type="CDD" id="cd22191">
    <property type="entry name" value="DPBB_RlpA_EXP_N-like"/>
    <property type="match status" value="1"/>
</dbReference>
<evidence type="ECO:0000256" key="2">
    <source>
        <dbReference type="SAM" id="MobiDB-lite"/>
    </source>
</evidence>
<evidence type="ECO:0000313" key="5">
    <source>
        <dbReference type="Proteomes" id="UP001215151"/>
    </source>
</evidence>
<feature type="compositionally biased region" description="Low complexity" evidence="2">
    <location>
        <begin position="144"/>
        <end position="154"/>
    </location>
</feature>
<dbReference type="SUPFAM" id="SSF50685">
    <property type="entry name" value="Barwin-like endoglucanases"/>
    <property type="match status" value="1"/>
</dbReference>
<dbReference type="InterPro" id="IPR036908">
    <property type="entry name" value="RlpA-like_sf"/>
</dbReference>
<dbReference type="Proteomes" id="UP001215151">
    <property type="component" value="Unassembled WGS sequence"/>
</dbReference>
<name>A0AAD7TPT5_9APHY</name>
<dbReference type="PANTHER" id="PTHR31836">
    <property type="match status" value="1"/>
</dbReference>
<feature type="signal peptide" evidence="3">
    <location>
        <begin position="1"/>
        <end position="20"/>
    </location>
</feature>